<feature type="region of interest" description="Disordered" evidence="1">
    <location>
        <begin position="247"/>
        <end position="350"/>
    </location>
</feature>
<feature type="compositionally biased region" description="Basic and acidic residues" evidence="1">
    <location>
        <begin position="303"/>
        <end position="313"/>
    </location>
</feature>
<dbReference type="KEGG" id="scm:SCHCO_02662211"/>
<evidence type="ECO:0000313" key="3">
    <source>
        <dbReference type="Proteomes" id="UP000007431"/>
    </source>
</evidence>
<dbReference type="EMBL" id="GL377303">
    <property type="protein sequence ID" value="EFI99878.1"/>
    <property type="molecule type" value="Genomic_DNA"/>
</dbReference>
<dbReference type="InParanoid" id="D8PUC2"/>
<evidence type="ECO:0000256" key="1">
    <source>
        <dbReference type="SAM" id="MobiDB-lite"/>
    </source>
</evidence>
<dbReference type="Proteomes" id="UP000007431">
    <property type="component" value="Unassembled WGS sequence"/>
</dbReference>
<proteinExistence type="predicted"/>
<protein>
    <submittedName>
        <fullName evidence="2">Uncharacterized protein</fullName>
    </submittedName>
</protein>
<sequence>MSYSPWNRCPLSGAVENLARIQLIPDSVVDEDEIQVARMEWYWGLKRGGLLYYLAEPHNYIYLRHDIAELYARFEFLLAPTFKTHLDIIEFRKRAGVMDRTVGDASCRRPLTALSPKGRLYRYALVPFTDAARKLQEELQLTSQTEEDLAYGLHPVSRTPWARGCEAFPVVECYAHPYSVSTLAEQIFEYRRLGTRITAEYSLTTLDIVRQWSEEGIQPPEWFVEAPGMDEDDQTLGGSQADGYDVSIATQSDATPTPDNTRKRKVRDDDDFTDGVTKWARGVDPKSKPLEQPPRPPSPIPVRRSERLLKRAYPDGNPPPVYRPDSPVRKAPWPTAFGQDPIGHPPAWTRRNGRFPTRSFSSNDWAYFCRGVALAAPGVS</sequence>
<feature type="compositionally biased region" description="Pro residues" evidence="1">
    <location>
        <begin position="291"/>
        <end position="300"/>
    </location>
</feature>
<evidence type="ECO:0000313" key="2">
    <source>
        <dbReference type="EMBL" id="EFI99878.1"/>
    </source>
</evidence>
<feature type="compositionally biased region" description="Polar residues" evidence="1">
    <location>
        <begin position="248"/>
        <end position="259"/>
    </location>
</feature>
<reference evidence="2 3" key="1">
    <citation type="journal article" date="2010" name="Nat. Biotechnol.">
        <title>Genome sequence of the model mushroom Schizophyllum commune.</title>
        <authorList>
            <person name="Ohm R.A."/>
            <person name="de Jong J.F."/>
            <person name="Lugones L.G."/>
            <person name="Aerts A."/>
            <person name="Kothe E."/>
            <person name="Stajich J.E."/>
            <person name="de Vries R.P."/>
            <person name="Record E."/>
            <person name="Levasseur A."/>
            <person name="Baker S.E."/>
            <person name="Bartholomew K.A."/>
            <person name="Coutinho P.M."/>
            <person name="Erdmann S."/>
            <person name="Fowler T.J."/>
            <person name="Gathman A.C."/>
            <person name="Lombard V."/>
            <person name="Henrissat B."/>
            <person name="Knabe N."/>
            <person name="Kuees U."/>
            <person name="Lilly W.W."/>
            <person name="Lindquist E."/>
            <person name="Lucas S."/>
            <person name="Magnuson J.K."/>
            <person name="Piumi F."/>
            <person name="Raudaskoski M."/>
            <person name="Salamov A."/>
            <person name="Schmutz J."/>
            <person name="Schwarze F.W.M.R."/>
            <person name="vanKuyk P.A."/>
            <person name="Horton J.S."/>
            <person name="Grigoriev I.V."/>
            <person name="Woesten H.A.B."/>
        </authorList>
    </citation>
    <scope>NUCLEOTIDE SEQUENCE [LARGE SCALE GENOMIC DNA]</scope>
    <source>
        <strain evidence="3">H4-8 / FGSC 9210</strain>
    </source>
</reference>
<keyword evidence="3" id="KW-1185">Reference proteome</keyword>
<name>D8PUC2_SCHCM</name>
<dbReference type="RefSeq" id="XP_003034781.1">
    <property type="nucleotide sequence ID" value="XM_003034735.1"/>
</dbReference>
<dbReference type="GeneID" id="9595229"/>
<dbReference type="VEuPathDB" id="FungiDB:SCHCODRAFT_02662211"/>
<feature type="non-terminal residue" evidence="2">
    <location>
        <position position="380"/>
    </location>
</feature>
<accession>D8PUC2</accession>
<dbReference type="OrthoDB" id="10300895at2759"/>
<gene>
    <name evidence="2" type="ORF">SCHCODRAFT_104878</name>
</gene>
<dbReference type="AlphaFoldDB" id="D8PUC2"/>
<organism evidence="3">
    <name type="scientific">Schizophyllum commune (strain H4-8 / FGSC 9210)</name>
    <name type="common">Split gill fungus</name>
    <dbReference type="NCBI Taxonomy" id="578458"/>
    <lineage>
        <taxon>Eukaryota</taxon>
        <taxon>Fungi</taxon>
        <taxon>Dikarya</taxon>
        <taxon>Basidiomycota</taxon>
        <taxon>Agaricomycotina</taxon>
        <taxon>Agaricomycetes</taxon>
        <taxon>Agaricomycetidae</taxon>
        <taxon>Agaricales</taxon>
        <taxon>Schizophyllaceae</taxon>
        <taxon>Schizophyllum</taxon>
    </lineage>
</organism>
<dbReference type="HOGENOM" id="CLU_062489_0_0_1"/>